<comment type="cofactor">
    <cofactor evidence="1 14">
        <name>FMN</name>
        <dbReference type="ChEBI" id="CHEBI:58210"/>
    </cofactor>
</comment>
<dbReference type="GO" id="GO:0051539">
    <property type="term" value="F:4 iron, 4 sulfur cluster binding"/>
    <property type="evidence" value="ECO:0007669"/>
    <property type="project" value="UniProtKB-UniRule"/>
</dbReference>
<dbReference type="InterPro" id="IPR001949">
    <property type="entry name" value="NADH-UbQ_OxRdtase_51kDa_CS"/>
</dbReference>
<dbReference type="EMBL" id="CP020465">
    <property type="protein sequence ID" value="ASP46723.1"/>
    <property type="molecule type" value="Genomic_DNA"/>
</dbReference>
<dbReference type="Gene3D" id="1.20.1440.230">
    <property type="entry name" value="NADH-ubiquinone oxidoreductase 51kDa subunit, iron-sulphur binding domain"/>
    <property type="match status" value="1"/>
</dbReference>
<dbReference type="GO" id="GO:0008137">
    <property type="term" value="F:NADH dehydrogenase (ubiquinone) activity"/>
    <property type="evidence" value="ECO:0007669"/>
    <property type="project" value="InterPro"/>
</dbReference>
<keyword evidence="12 14" id="KW-0520">NAD</keyword>
<evidence type="ECO:0000256" key="3">
    <source>
        <dbReference type="ARBA" id="ARBA00007523"/>
    </source>
</evidence>
<dbReference type="SUPFAM" id="SSF142984">
    <property type="entry name" value="Nqo1 middle domain-like"/>
    <property type="match status" value="1"/>
</dbReference>
<evidence type="ECO:0000256" key="8">
    <source>
        <dbReference type="ARBA" id="ARBA00022723"/>
    </source>
</evidence>
<dbReference type="KEGG" id="cber:B5D82_02350"/>
<reference evidence="17 18" key="1">
    <citation type="submission" date="2017-08" db="EMBL/GenBank/DDBJ databases">
        <title>Complete genome of Colwellia sp. NB097-1, a psychrophile bacterium ioslated from Bering Sea.</title>
        <authorList>
            <person name="Chen X."/>
        </authorList>
    </citation>
    <scope>NUCLEOTIDE SEQUENCE [LARGE SCALE GENOMIC DNA]</scope>
    <source>
        <strain evidence="17 18">NB097-1</strain>
    </source>
</reference>
<evidence type="ECO:0000313" key="18">
    <source>
        <dbReference type="Proteomes" id="UP000202259"/>
    </source>
</evidence>
<dbReference type="OrthoDB" id="9805533at2"/>
<evidence type="ECO:0000256" key="14">
    <source>
        <dbReference type="RuleBase" id="RU364066"/>
    </source>
</evidence>
<dbReference type="Pfam" id="PF01512">
    <property type="entry name" value="Complex1_51K"/>
    <property type="match status" value="1"/>
</dbReference>
<evidence type="ECO:0000256" key="1">
    <source>
        <dbReference type="ARBA" id="ARBA00001917"/>
    </source>
</evidence>
<gene>
    <name evidence="17" type="ORF">B5D82_02350</name>
</gene>
<keyword evidence="11 14" id="KW-0411">Iron-sulfur</keyword>
<dbReference type="Gene3D" id="3.40.50.11540">
    <property type="entry name" value="NADH-ubiquinone oxidoreductase 51kDa subunit"/>
    <property type="match status" value="1"/>
</dbReference>
<name>A0A222G572_9GAMM</name>
<evidence type="ECO:0000256" key="7">
    <source>
        <dbReference type="ARBA" id="ARBA00022643"/>
    </source>
</evidence>
<sequence length="468" mass="51339">MPESISYNNLKPLTQWVNLQQPLSFDDYCQVGGYQGAKVALEHSPNDVLDIVKNSGLKGRGGAGFPTGMKWSFVPMFKDGDENAPDNKYLVANADEMEPGTFKDRLLLEGVPHQLVEAMIIAAYTIGANKGYIFLRGEYHLAAKRLQQSIDEAYQNNWLGEKIQGSAYSMDLYVHCSAGRYICGEETALINALEGKRATPRAKPPFPQVSGLFGKPTIVNNVETLCNLPHILKNGIEWFQAIAPNSDAGSKIYGACGRVKTPGLWELPMGPTLREVLYDYAGGMQEGLQFRGLLPGGASTDFLVEEHLDTPMDFDSIAKVGSRLGTGGLIVLDDKNCPVAMVLNLMRFFAQESCGWCTPCRDGTPWAVEVLNRIEQGQGKIQDLDTLAKLCDFMWIGKTHCALAPGAVEPLRSALKYFHDDFLQHIEHGCCHYNPSMTPKRTKVSQAQVSNIQSAQSTLSPTSPKAGQ</sequence>
<dbReference type="PROSITE" id="PS00645">
    <property type="entry name" value="COMPLEX1_51K_2"/>
    <property type="match status" value="1"/>
</dbReference>
<evidence type="ECO:0000256" key="12">
    <source>
        <dbReference type="ARBA" id="ARBA00023027"/>
    </source>
</evidence>
<keyword evidence="9" id="KW-1278">Translocase</keyword>
<dbReference type="RefSeq" id="WP_081148908.1">
    <property type="nucleotide sequence ID" value="NZ_CP020465.1"/>
</dbReference>
<dbReference type="GO" id="GO:0051287">
    <property type="term" value="F:NAD binding"/>
    <property type="evidence" value="ECO:0007669"/>
    <property type="project" value="UniProtKB-UniRule"/>
</dbReference>
<comment type="function">
    <text evidence="14">NDH-1 shuttles electrons from NADH, via FMN and iron-sulfur (Fe-S) centers, to quinones in the respiratory chain.</text>
</comment>
<dbReference type="InterPro" id="IPR037225">
    <property type="entry name" value="Nuo51_FMN-bd_sf"/>
</dbReference>
<dbReference type="FunFam" id="3.40.50.11540:FF:000001">
    <property type="entry name" value="NADH dehydrogenase [ubiquinone] flavoprotein 1, mitochondrial"/>
    <property type="match status" value="1"/>
</dbReference>
<evidence type="ECO:0000256" key="15">
    <source>
        <dbReference type="SAM" id="MobiDB-lite"/>
    </source>
</evidence>
<evidence type="ECO:0000256" key="2">
    <source>
        <dbReference type="ARBA" id="ARBA00001966"/>
    </source>
</evidence>
<dbReference type="SUPFAM" id="SSF140490">
    <property type="entry name" value="Nqo1C-terminal domain-like"/>
    <property type="match status" value="1"/>
</dbReference>
<dbReference type="GO" id="GO:0048038">
    <property type="term" value="F:quinone binding"/>
    <property type="evidence" value="ECO:0007669"/>
    <property type="project" value="UniProtKB-KW"/>
</dbReference>
<dbReference type="GO" id="GO:0010181">
    <property type="term" value="F:FMN binding"/>
    <property type="evidence" value="ECO:0007669"/>
    <property type="project" value="InterPro"/>
</dbReference>
<dbReference type="InterPro" id="IPR011537">
    <property type="entry name" value="NADH-UbQ_OxRdtase_suF"/>
</dbReference>
<keyword evidence="6 14" id="KW-0285">Flavoprotein</keyword>
<keyword evidence="14" id="KW-0874">Quinone</keyword>
<dbReference type="AlphaFoldDB" id="A0A222G572"/>
<evidence type="ECO:0000259" key="16">
    <source>
        <dbReference type="SMART" id="SM00928"/>
    </source>
</evidence>
<dbReference type="FunFam" id="1.20.1440.230:FF:000002">
    <property type="entry name" value="NADH-quinone oxidoreductase subunit F"/>
    <property type="match status" value="1"/>
</dbReference>
<feature type="region of interest" description="Disordered" evidence="15">
    <location>
        <begin position="447"/>
        <end position="468"/>
    </location>
</feature>
<keyword evidence="10 14" id="KW-0408">Iron</keyword>
<proteinExistence type="inferred from homology"/>
<keyword evidence="17" id="KW-0560">Oxidoreductase</keyword>
<evidence type="ECO:0000313" key="17">
    <source>
        <dbReference type="EMBL" id="ASP46723.1"/>
    </source>
</evidence>
<dbReference type="Gene3D" id="3.10.20.600">
    <property type="match status" value="1"/>
</dbReference>
<dbReference type="NCBIfam" id="TIGR01959">
    <property type="entry name" value="nuoF_fam"/>
    <property type="match status" value="1"/>
</dbReference>
<evidence type="ECO:0000256" key="11">
    <source>
        <dbReference type="ARBA" id="ARBA00023014"/>
    </source>
</evidence>
<dbReference type="Proteomes" id="UP000202259">
    <property type="component" value="Chromosome"/>
</dbReference>
<dbReference type="NCBIfam" id="NF010120">
    <property type="entry name" value="PRK13596.1"/>
    <property type="match status" value="1"/>
</dbReference>
<dbReference type="InterPro" id="IPR037207">
    <property type="entry name" value="Nuop51_4Fe4S-bd_sf"/>
</dbReference>
<evidence type="ECO:0000256" key="9">
    <source>
        <dbReference type="ARBA" id="ARBA00022967"/>
    </source>
</evidence>
<evidence type="ECO:0000256" key="4">
    <source>
        <dbReference type="ARBA" id="ARBA00019901"/>
    </source>
</evidence>
<dbReference type="GO" id="GO:0016491">
    <property type="term" value="F:oxidoreductase activity"/>
    <property type="evidence" value="ECO:0007669"/>
    <property type="project" value="UniProtKB-KW"/>
</dbReference>
<keyword evidence="7 14" id="KW-0288">FMN</keyword>
<dbReference type="InterPro" id="IPR011538">
    <property type="entry name" value="Nuo51_FMN-bd"/>
</dbReference>
<keyword evidence="8 14" id="KW-0479">Metal-binding</keyword>
<accession>A0A222G572</accession>
<comment type="catalytic activity">
    <reaction evidence="13 14">
        <text>a quinone + NADH + 5 H(+)(in) = a quinol + NAD(+) + 4 H(+)(out)</text>
        <dbReference type="Rhea" id="RHEA:57888"/>
        <dbReference type="ChEBI" id="CHEBI:15378"/>
        <dbReference type="ChEBI" id="CHEBI:24646"/>
        <dbReference type="ChEBI" id="CHEBI:57540"/>
        <dbReference type="ChEBI" id="CHEBI:57945"/>
        <dbReference type="ChEBI" id="CHEBI:132124"/>
    </reaction>
</comment>
<evidence type="ECO:0000256" key="13">
    <source>
        <dbReference type="ARBA" id="ARBA00047712"/>
    </source>
</evidence>
<evidence type="ECO:0000256" key="10">
    <source>
        <dbReference type="ARBA" id="ARBA00023004"/>
    </source>
</evidence>
<evidence type="ECO:0000256" key="5">
    <source>
        <dbReference type="ARBA" id="ARBA00022485"/>
    </source>
</evidence>
<comment type="similarity">
    <text evidence="3 14">Belongs to the complex I 51 kDa subunit family.</text>
</comment>
<evidence type="ECO:0000256" key="6">
    <source>
        <dbReference type="ARBA" id="ARBA00022630"/>
    </source>
</evidence>
<organism evidence="17 18">
    <name type="scientific">Cognaticolwellia beringensis</name>
    <dbReference type="NCBI Taxonomy" id="1967665"/>
    <lineage>
        <taxon>Bacteria</taxon>
        <taxon>Pseudomonadati</taxon>
        <taxon>Pseudomonadota</taxon>
        <taxon>Gammaproteobacteria</taxon>
        <taxon>Alteromonadales</taxon>
        <taxon>Colwelliaceae</taxon>
        <taxon>Cognaticolwellia</taxon>
    </lineage>
</organism>
<dbReference type="SUPFAM" id="SSF142019">
    <property type="entry name" value="Nqo1 FMN-binding domain-like"/>
    <property type="match status" value="1"/>
</dbReference>
<dbReference type="PANTHER" id="PTHR43578">
    <property type="entry name" value="NADH-QUINONE OXIDOREDUCTASE SUBUNIT F"/>
    <property type="match status" value="1"/>
</dbReference>
<dbReference type="PANTHER" id="PTHR43578:SF3">
    <property type="entry name" value="NADH-QUINONE OXIDOREDUCTASE SUBUNIT F"/>
    <property type="match status" value="1"/>
</dbReference>
<keyword evidence="18" id="KW-1185">Reference proteome</keyword>
<dbReference type="Pfam" id="PF10589">
    <property type="entry name" value="NADH_4Fe-4S"/>
    <property type="match status" value="1"/>
</dbReference>
<dbReference type="Gene3D" id="6.10.250.1450">
    <property type="match status" value="1"/>
</dbReference>
<dbReference type="GO" id="GO:0046872">
    <property type="term" value="F:metal ion binding"/>
    <property type="evidence" value="ECO:0007669"/>
    <property type="project" value="UniProtKB-KW"/>
</dbReference>
<feature type="domain" description="NADH-ubiquinone oxidoreductase 51kDa subunit iron-sulphur binding" evidence="16">
    <location>
        <begin position="339"/>
        <end position="384"/>
    </location>
</feature>
<keyword evidence="5 14" id="KW-0004">4Fe-4S</keyword>
<protein>
    <recommendedName>
        <fullName evidence="4 14">NADH-quinone oxidoreductase subunit F</fullName>
        <ecNumber evidence="14">7.1.1.-</ecNumber>
    </recommendedName>
</protein>
<comment type="cofactor">
    <cofactor evidence="2 14">
        <name>[4Fe-4S] cluster</name>
        <dbReference type="ChEBI" id="CHEBI:49883"/>
    </cofactor>
</comment>
<dbReference type="EC" id="7.1.1.-" evidence="14"/>
<dbReference type="InterPro" id="IPR019575">
    <property type="entry name" value="Nuop51_4Fe4S-bd"/>
</dbReference>
<dbReference type="SMART" id="SM00928">
    <property type="entry name" value="NADH_4Fe-4S"/>
    <property type="match status" value="1"/>
</dbReference>